<dbReference type="Proteomes" id="UP000298061">
    <property type="component" value="Unassembled WGS sequence"/>
</dbReference>
<dbReference type="AlphaFoldDB" id="A0A4Z0A5P7"/>
<keyword evidence="5" id="KW-1185">Reference proteome</keyword>
<accession>A0A4Z0A5P7</accession>
<evidence type="ECO:0000256" key="2">
    <source>
        <dbReference type="SAM" id="MobiDB-lite"/>
    </source>
</evidence>
<name>A0A4Z0A5P7_9AGAM</name>
<feature type="region of interest" description="Disordered" evidence="2">
    <location>
        <begin position="247"/>
        <end position="277"/>
    </location>
</feature>
<comment type="caution">
    <text evidence="4">The sequence shown here is derived from an EMBL/GenBank/DDBJ whole genome shotgun (WGS) entry which is preliminary data.</text>
</comment>
<feature type="domain" description="RWD" evidence="3">
    <location>
        <begin position="1"/>
        <end position="128"/>
    </location>
</feature>
<dbReference type="PANTHER" id="PTHR12292">
    <property type="entry name" value="RWD DOMAIN-CONTAINING PROTEIN"/>
    <property type="match status" value="1"/>
</dbReference>
<dbReference type="Pfam" id="PF05773">
    <property type="entry name" value="RWD"/>
    <property type="match status" value="1"/>
</dbReference>
<gene>
    <name evidence="4" type="ORF">EWM64_g2999</name>
</gene>
<proteinExistence type="predicted"/>
<keyword evidence="1" id="KW-0175">Coiled coil</keyword>
<feature type="coiled-coil region" evidence="1">
    <location>
        <begin position="130"/>
        <end position="198"/>
    </location>
</feature>
<dbReference type="InterPro" id="IPR016135">
    <property type="entry name" value="UBQ-conjugating_enzyme/RWD"/>
</dbReference>
<dbReference type="InterPro" id="IPR006575">
    <property type="entry name" value="RWD_dom"/>
</dbReference>
<evidence type="ECO:0000313" key="4">
    <source>
        <dbReference type="EMBL" id="TFY81018.1"/>
    </source>
</evidence>
<evidence type="ECO:0000259" key="3">
    <source>
        <dbReference type="PROSITE" id="PS50908"/>
    </source>
</evidence>
<sequence length="277" mass="32109">MNARSSNRSTPRSSPVRITIRARLFAKLRLIVRVIRKGNQDRCRARGSIRWTRIAAELKIVKLELAVQYPDEYPDALPTLELEATEGELEEDETTGLLDGMRAVGEENLGMAMTFTVVSYLREELSSLIRARAERKMKEAMDKERKALEEEEARTRGTPVTPESFQAWKAKFDKKIAIKKQREEEERLKSLTQKEKDEYKKIAFRLSGKHSFSHHHDLALTDLILGRQLFERDKNLATSDDTFMEEGTVSVDVSQYERRRESEDEEDDDRVHFSDSD</sequence>
<protein>
    <recommendedName>
        <fullName evidence="3">RWD domain-containing protein</fullName>
    </recommendedName>
</protein>
<dbReference type="EMBL" id="SFCI01000260">
    <property type="protein sequence ID" value="TFY81018.1"/>
    <property type="molecule type" value="Genomic_DNA"/>
</dbReference>
<dbReference type="STRING" id="135208.A0A4Z0A5P7"/>
<reference evidence="4 5" key="1">
    <citation type="submission" date="2019-02" db="EMBL/GenBank/DDBJ databases">
        <title>Genome sequencing of the rare red list fungi Hericium alpestre (H. flagellum).</title>
        <authorList>
            <person name="Buettner E."/>
            <person name="Kellner H."/>
        </authorList>
    </citation>
    <scope>NUCLEOTIDE SEQUENCE [LARGE SCALE GENOMIC DNA]</scope>
    <source>
        <strain evidence="4 5">DSM 108284</strain>
    </source>
</reference>
<dbReference type="Gene3D" id="3.10.110.10">
    <property type="entry name" value="Ubiquitin Conjugating Enzyme"/>
    <property type="match status" value="1"/>
</dbReference>
<organism evidence="4 5">
    <name type="scientific">Hericium alpestre</name>
    <dbReference type="NCBI Taxonomy" id="135208"/>
    <lineage>
        <taxon>Eukaryota</taxon>
        <taxon>Fungi</taxon>
        <taxon>Dikarya</taxon>
        <taxon>Basidiomycota</taxon>
        <taxon>Agaricomycotina</taxon>
        <taxon>Agaricomycetes</taxon>
        <taxon>Russulales</taxon>
        <taxon>Hericiaceae</taxon>
        <taxon>Hericium</taxon>
    </lineage>
</organism>
<dbReference type="SUPFAM" id="SSF54495">
    <property type="entry name" value="UBC-like"/>
    <property type="match status" value="1"/>
</dbReference>
<dbReference type="InterPro" id="IPR040213">
    <property type="entry name" value="GIR2-like"/>
</dbReference>
<dbReference type="Gene3D" id="6.20.400.10">
    <property type="match status" value="1"/>
</dbReference>
<evidence type="ECO:0000256" key="1">
    <source>
        <dbReference type="SAM" id="Coils"/>
    </source>
</evidence>
<dbReference type="OrthoDB" id="277175at2759"/>
<evidence type="ECO:0000313" key="5">
    <source>
        <dbReference type="Proteomes" id="UP000298061"/>
    </source>
</evidence>
<dbReference type="PROSITE" id="PS50908">
    <property type="entry name" value="RWD"/>
    <property type="match status" value="1"/>
</dbReference>